<dbReference type="EMBL" id="FN653068">
    <property type="protein sequence ID" value="CBY10857.1"/>
    <property type="molecule type" value="Genomic_DNA"/>
</dbReference>
<dbReference type="InterPro" id="IPR009100">
    <property type="entry name" value="AcylCoA_DH/oxidase_NM_dom_sf"/>
</dbReference>
<keyword evidence="2" id="KW-0285">Flavoprotein</keyword>
<sequence length="53" mass="5887">MGIKCSNTVEVYFDNTPIPAENLIGGVCDGFKEQEICRRRSENADFADPKLPP</sequence>
<keyword evidence="5" id="KW-1185">Reference proteome</keyword>
<dbReference type="InParanoid" id="E4XL96"/>
<organism evidence="4">
    <name type="scientific">Oikopleura dioica</name>
    <name type="common">Tunicate</name>
    <dbReference type="NCBI Taxonomy" id="34765"/>
    <lineage>
        <taxon>Eukaryota</taxon>
        <taxon>Metazoa</taxon>
        <taxon>Chordata</taxon>
        <taxon>Tunicata</taxon>
        <taxon>Appendicularia</taxon>
        <taxon>Copelata</taxon>
        <taxon>Oikopleuridae</taxon>
        <taxon>Oikopleura</taxon>
    </lineage>
</organism>
<keyword evidence="3" id="KW-0274">FAD</keyword>
<dbReference type="Proteomes" id="UP000001307">
    <property type="component" value="Unassembled WGS sequence"/>
</dbReference>
<gene>
    <name evidence="4" type="ORF">GSOID_T00014469001</name>
</gene>
<dbReference type="AlphaFoldDB" id="E4XL96"/>
<evidence type="ECO:0000256" key="1">
    <source>
        <dbReference type="ARBA" id="ARBA00001974"/>
    </source>
</evidence>
<reference evidence="4" key="1">
    <citation type="journal article" date="2010" name="Science">
        <title>Plasticity of animal genome architecture unmasked by rapid evolution of a pelagic tunicate.</title>
        <authorList>
            <person name="Denoeud F."/>
            <person name="Henriet S."/>
            <person name="Mungpakdee S."/>
            <person name="Aury J.M."/>
            <person name="Da Silva C."/>
            <person name="Brinkmann H."/>
            <person name="Mikhaleva J."/>
            <person name="Olsen L.C."/>
            <person name="Jubin C."/>
            <person name="Canestro C."/>
            <person name="Bouquet J.M."/>
            <person name="Danks G."/>
            <person name="Poulain J."/>
            <person name="Campsteijn C."/>
            <person name="Adamski M."/>
            <person name="Cross I."/>
            <person name="Yadetie F."/>
            <person name="Muffato M."/>
            <person name="Louis A."/>
            <person name="Butcher S."/>
            <person name="Tsagkogeorga G."/>
            <person name="Konrad A."/>
            <person name="Singh S."/>
            <person name="Jensen M.F."/>
            <person name="Cong E.H."/>
            <person name="Eikeseth-Otteraa H."/>
            <person name="Noel B."/>
            <person name="Anthouard V."/>
            <person name="Porcel B.M."/>
            <person name="Kachouri-Lafond R."/>
            <person name="Nishino A."/>
            <person name="Ugolini M."/>
            <person name="Chourrout P."/>
            <person name="Nishida H."/>
            <person name="Aasland R."/>
            <person name="Huzurbazar S."/>
            <person name="Westhof E."/>
            <person name="Delsuc F."/>
            <person name="Lehrach H."/>
            <person name="Reinhardt R."/>
            <person name="Weissenbach J."/>
            <person name="Roy S.W."/>
            <person name="Artiguenave F."/>
            <person name="Postlethwait J.H."/>
            <person name="Manak J.R."/>
            <person name="Thompson E.M."/>
            <person name="Jaillon O."/>
            <person name="Du Pasquier L."/>
            <person name="Boudinot P."/>
            <person name="Liberles D.A."/>
            <person name="Volff J.N."/>
            <person name="Philippe H."/>
            <person name="Lenhard B."/>
            <person name="Roest Crollius H."/>
            <person name="Wincker P."/>
            <person name="Chourrout D."/>
        </authorList>
    </citation>
    <scope>NUCLEOTIDE SEQUENCE [LARGE SCALE GENOMIC DNA]</scope>
</reference>
<evidence type="ECO:0000256" key="3">
    <source>
        <dbReference type="ARBA" id="ARBA00022827"/>
    </source>
</evidence>
<evidence type="ECO:0000256" key="2">
    <source>
        <dbReference type="ARBA" id="ARBA00022630"/>
    </source>
</evidence>
<dbReference type="SUPFAM" id="SSF56645">
    <property type="entry name" value="Acyl-CoA dehydrogenase NM domain-like"/>
    <property type="match status" value="1"/>
</dbReference>
<proteinExistence type="predicted"/>
<dbReference type="Gene3D" id="2.40.110.10">
    <property type="entry name" value="Butyryl-CoA Dehydrogenase, subunit A, domain 2"/>
    <property type="match status" value="1"/>
</dbReference>
<name>E4XL96_OIKDI</name>
<evidence type="ECO:0000313" key="5">
    <source>
        <dbReference type="Proteomes" id="UP000001307"/>
    </source>
</evidence>
<protein>
    <submittedName>
        <fullName evidence="4">Uncharacterized protein</fullName>
    </submittedName>
</protein>
<dbReference type="GO" id="GO:0016627">
    <property type="term" value="F:oxidoreductase activity, acting on the CH-CH group of donors"/>
    <property type="evidence" value="ECO:0007669"/>
    <property type="project" value="InterPro"/>
</dbReference>
<evidence type="ECO:0000313" key="4">
    <source>
        <dbReference type="EMBL" id="CBY10857.1"/>
    </source>
</evidence>
<dbReference type="OrthoDB" id="2588832at2759"/>
<dbReference type="InterPro" id="IPR046373">
    <property type="entry name" value="Acyl-CoA_Oxase/DH_mid-dom_sf"/>
</dbReference>
<accession>E4XL96</accession>
<comment type="cofactor">
    <cofactor evidence="1">
        <name>FAD</name>
        <dbReference type="ChEBI" id="CHEBI:57692"/>
    </cofactor>
</comment>